<proteinExistence type="predicted"/>
<dbReference type="GeneID" id="82878042"/>
<feature type="region of interest" description="Disordered" evidence="1">
    <location>
        <begin position="27"/>
        <end position="75"/>
    </location>
</feature>
<gene>
    <name evidence="3" type="ORF">CCASEI_09640</name>
</gene>
<protein>
    <recommendedName>
        <fullName evidence="5">Secreted protein</fullName>
    </recommendedName>
</protein>
<dbReference type="EMBL" id="CP004350">
    <property type="protein sequence ID" value="AHI20485.1"/>
    <property type="molecule type" value="Genomic_DNA"/>
</dbReference>
<keyword evidence="2" id="KW-0732">Signal</keyword>
<evidence type="ECO:0000313" key="3">
    <source>
        <dbReference type="EMBL" id="AHI20485.1"/>
    </source>
</evidence>
<dbReference type="RefSeq" id="WP_025387839.1">
    <property type="nucleotide sequence ID" value="NZ_CP004350.1"/>
</dbReference>
<reference evidence="4" key="1">
    <citation type="submission" date="2013-02" db="EMBL/GenBank/DDBJ databases">
        <title>The complete genome sequence of Corynebacterium casei LMG S-19264 (=DSM 44701).</title>
        <authorList>
            <person name="Ruckert C."/>
            <person name="Albersmeier A."/>
            <person name="Kalinowski J."/>
        </authorList>
    </citation>
    <scope>NUCLEOTIDE SEQUENCE [LARGE SCALE GENOMIC DNA]</scope>
    <source>
        <strain evidence="4">LMG S-19264</strain>
    </source>
</reference>
<feature type="chain" id="PRO_5047239288" description="Secreted protein" evidence="2">
    <location>
        <begin position="22"/>
        <end position="158"/>
    </location>
</feature>
<dbReference type="Proteomes" id="UP000019226">
    <property type="component" value="Chromosome"/>
</dbReference>
<accession>A0ABM5PRC7</accession>
<feature type="compositionally biased region" description="Low complexity" evidence="1">
    <location>
        <begin position="59"/>
        <end position="75"/>
    </location>
</feature>
<evidence type="ECO:0008006" key="5">
    <source>
        <dbReference type="Google" id="ProtNLM"/>
    </source>
</evidence>
<evidence type="ECO:0000313" key="4">
    <source>
        <dbReference type="Proteomes" id="UP000019226"/>
    </source>
</evidence>
<evidence type="ECO:0000256" key="2">
    <source>
        <dbReference type="SAM" id="SignalP"/>
    </source>
</evidence>
<organism evidence="3 4">
    <name type="scientific">Corynebacterium casei LMG S-19264</name>
    <dbReference type="NCBI Taxonomy" id="1285583"/>
    <lineage>
        <taxon>Bacteria</taxon>
        <taxon>Bacillati</taxon>
        <taxon>Actinomycetota</taxon>
        <taxon>Actinomycetes</taxon>
        <taxon>Mycobacteriales</taxon>
        <taxon>Corynebacteriaceae</taxon>
        <taxon>Corynebacterium</taxon>
    </lineage>
</organism>
<keyword evidence="4" id="KW-1185">Reference proteome</keyword>
<sequence>MKKFSRISALGVTAAAAFALAACHPPSQVDSDVKIDNASTFENQNTPAASESATEEPSAEAGASEESAATDEAAAGAEVQFIDCVAAPVTEPTEVSLDCTTNADVVTEITWDSWDAEGAEGTGTRGEDEVTINLSEPTQTENGLAFTLIEVDGETVAP</sequence>
<feature type="signal peptide" evidence="2">
    <location>
        <begin position="1"/>
        <end position="21"/>
    </location>
</feature>
<dbReference type="PROSITE" id="PS51257">
    <property type="entry name" value="PROKAR_LIPOPROTEIN"/>
    <property type="match status" value="1"/>
</dbReference>
<name>A0ABM5PRC7_9CORY</name>
<evidence type="ECO:0000256" key="1">
    <source>
        <dbReference type="SAM" id="MobiDB-lite"/>
    </source>
</evidence>
<feature type="compositionally biased region" description="Polar residues" evidence="1">
    <location>
        <begin position="37"/>
        <end position="46"/>
    </location>
</feature>